<evidence type="ECO:0000313" key="3">
    <source>
        <dbReference type="Proteomes" id="UP000295215"/>
    </source>
</evidence>
<keyword evidence="2" id="KW-0560">Oxidoreductase</keyword>
<name>A0A4R7EVK7_9FLAO</name>
<dbReference type="GO" id="GO:0051213">
    <property type="term" value="F:dioxygenase activity"/>
    <property type="evidence" value="ECO:0007669"/>
    <property type="project" value="UniProtKB-KW"/>
</dbReference>
<keyword evidence="2" id="KW-0223">Dioxygenase</keyword>
<dbReference type="Proteomes" id="UP000295215">
    <property type="component" value="Unassembled WGS sequence"/>
</dbReference>
<sequence>MRNYLGRIVLLVEDYEKSANFYEKNFGFTRFFDVTTDVGQRFLHIGSKPSDSLGIWFLKADTKKQRERVGNQTAEQPTMVIYTQELETLYERLKNNNVRFKTDVIKTPEYSFFHCFDLDGNEIIVTELQ</sequence>
<dbReference type="AlphaFoldDB" id="A0A4R7EVK7"/>
<dbReference type="Gene3D" id="3.10.180.10">
    <property type="entry name" value="2,3-Dihydroxybiphenyl 1,2-Dioxygenase, domain 1"/>
    <property type="match status" value="1"/>
</dbReference>
<dbReference type="OrthoDB" id="9794917at2"/>
<evidence type="ECO:0000259" key="1">
    <source>
        <dbReference type="PROSITE" id="PS51819"/>
    </source>
</evidence>
<dbReference type="SUPFAM" id="SSF54593">
    <property type="entry name" value="Glyoxalase/Bleomycin resistance protein/Dihydroxybiphenyl dioxygenase"/>
    <property type="match status" value="1"/>
</dbReference>
<organism evidence="2 3">
    <name type="scientific">Myroides indicus</name>
    <dbReference type="NCBI Taxonomy" id="1323422"/>
    <lineage>
        <taxon>Bacteria</taxon>
        <taxon>Pseudomonadati</taxon>
        <taxon>Bacteroidota</taxon>
        <taxon>Flavobacteriia</taxon>
        <taxon>Flavobacteriales</taxon>
        <taxon>Flavobacteriaceae</taxon>
        <taxon>Myroides</taxon>
    </lineage>
</organism>
<protein>
    <submittedName>
        <fullName evidence="2">Glyoxalase/bleomycin resistance protein/dioxygenase superfamily protein</fullName>
    </submittedName>
</protein>
<evidence type="ECO:0000313" key="2">
    <source>
        <dbReference type="EMBL" id="TDS57211.1"/>
    </source>
</evidence>
<reference evidence="2 3" key="1">
    <citation type="submission" date="2019-03" db="EMBL/GenBank/DDBJ databases">
        <title>Genomic Encyclopedia of Archaeal and Bacterial Type Strains, Phase II (KMG-II): from individual species to whole genera.</title>
        <authorList>
            <person name="Goeker M."/>
        </authorList>
    </citation>
    <scope>NUCLEOTIDE SEQUENCE [LARGE SCALE GENOMIC DNA]</scope>
    <source>
        <strain evidence="2 3">DSM 28213</strain>
    </source>
</reference>
<dbReference type="PANTHER" id="PTHR36437">
    <property type="entry name" value="GLYOXALASE/BLEOMYCIN RESISTANCE PROTEIN/DIOXYGENASE"/>
    <property type="match status" value="1"/>
</dbReference>
<dbReference type="EMBL" id="SOAG01000016">
    <property type="protein sequence ID" value="TDS57211.1"/>
    <property type="molecule type" value="Genomic_DNA"/>
</dbReference>
<keyword evidence="3" id="KW-1185">Reference proteome</keyword>
<dbReference type="InterPro" id="IPR004360">
    <property type="entry name" value="Glyas_Fos-R_dOase_dom"/>
</dbReference>
<dbReference type="PANTHER" id="PTHR36437:SF2">
    <property type="entry name" value="GLYOXALASE_BLEOMYCIN RESISTANCE PROTEIN_DIOXYGENASE"/>
    <property type="match status" value="1"/>
</dbReference>
<dbReference type="RefSeq" id="WP_133712783.1">
    <property type="nucleotide sequence ID" value="NZ_SOAG01000016.1"/>
</dbReference>
<dbReference type="Pfam" id="PF00903">
    <property type="entry name" value="Glyoxalase"/>
    <property type="match status" value="1"/>
</dbReference>
<dbReference type="InterPro" id="IPR029068">
    <property type="entry name" value="Glyas_Bleomycin-R_OHBP_Dase"/>
</dbReference>
<dbReference type="PROSITE" id="PS51819">
    <property type="entry name" value="VOC"/>
    <property type="match status" value="1"/>
</dbReference>
<feature type="domain" description="VOC" evidence="1">
    <location>
        <begin position="4"/>
        <end position="128"/>
    </location>
</feature>
<proteinExistence type="predicted"/>
<comment type="caution">
    <text evidence="2">The sequence shown here is derived from an EMBL/GenBank/DDBJ whole genome shotgun (WGS) entry which is preliminary data.</text>
</comment>
<gene>
    <name evidence="2" type="ORF">C8P70_11623</name>
</gene>
<accession>A0A4R7EVK7</accession>
<dbReference type="InterPro" id="IPR037523">
    <property type="entry name" value="VOC_core"/>
</dbReference>